<evidence type="ECO:0000259" key="9">
    <source>
        <dbReference type="PROSITE" id="PS50081"/>
    </source>
</evidence>
<dbReference type="OMA" id="IASMMHK"/>
<gene>
    <name evidence="10" type="ORF">GSPATT00007669001</name>
</gene>
<dbReference type="Gene3D" id="2.130.10.10">
    <property type="entry name" value="YVTN repeat-like/Quinoprotein amine dehydrogenase"/>
    <property type="match status" value="2"/>
</dbReference>
<dbReference type="GO" id="GO:0005634">
    <property type="term" value="C:nucleus"/>
    <property type="evidence" value="ECO:0000318"/>
    <property type="project" value="GO_Central"/>
</dbReference>
<evidence type="ECO:0000256" key="5">
    <source>
        <dbReference type="PROSITE-ProRule" id="PRU00221"/>
    </source>
</evidence>
<dbReference type="HOGENOM" id="CLU_253941_0_0_1"/>
<feature type="compositionally biased region" description="Polar residues" evidence="6">
    <location>
        <begin position="893"/>
        <end position="909"/>
    </location>
</feature>
<dbReference type="RefSeq" id="XP_001437931.1">
    <property type="nucleotide sequence ID" value="XM_001437894.1"/>
</dbReference>
<dbReference type="InterPro" id="IPR036322">
    <property type="entry name" value="WD40_repeat_dom_sf"/>
</dbReference>
<dbReference type="InterPro" id="IPR036427">
    <property type="entry name" value="Bromodomain-like_sf"/>
</dbReference>
<name>A0CIB7_PARTE</name>
<dbReference type="SMART" id="SM00320">
    <property type="entry name" value="WD40"/>
    <property type="match status" value="4"/>
</dbReference>
<dbReference type="SMART" id="SM00297">
    <property type="entry name" value="BROMO"/>
    <property type="match status" value="1"/>
</dbReference>
<dbReference type="InterPro" id="IPR015943">
    <property type="entry name" value="WD40/YVTN_repeat-like_dom_sf"/>
</dbReference>
<proteinExistence type="predicted"/>
<dbReference type="OrthoDB" id="6252103at2759"/>
<keyword evidence="11" id="KW-1185">Reference proteome</keyword>
<dbReference type="InParanoid" id="A0CIB7"/>
<keyword evidence="1 5" id="KW-0853">WD repeat</keyword>
<dbReference type="EMBL" id="CT868085">
    <property type="protein sequence ID" value="CAK70534.1"/>
    <property type="molecule type" value="Genomic_DNA"/>
</dbReference>
<evidence type="ECO:0000256" key="1">
    <source>
        <dbReference type="ARBA" id="ARBA00022574"/>
    </source>
</evidence>
<dbReference type="PROSITE" id="PS50081">
    <property type="entry name" value="ZF_DAG_PE_2"/>
    <property type="match status" value="1"/>
</dbReference>
<feature type="domain" description="Phorbol-ester/DAG-type" evidence="9">
    <location>
        <begin position="969"/>
        <end position="1019"/>
    </location>
</feature>
<evidence type="ECO:0000259" key="8">
    <source>
        <dbReference type="PROSITE" id="PS50014"/>
    </source>
</evidence>
<evidence type="ECO:0000256" key="2">
    <source>
        <dbReference type="ARBA" id="ARBA00022737"/>
    </source>
</evidence>
<dbReference type="KEGG" id="ptm:GSPATT00007669001"/>
<dbReference type="FunFam" id="2.130.10.10:FF:003374">
    <property type="entry name" value="Uncharacterized protein"/>
    <property type="match status" value="1"/>
</dbReference>
<dbReference type="GO" id="GO:0008360">
    <property type="term" value="P:regulation of cell shape"/>
    <property type="evidence" value="ECO:0000318"/>
    <property type="project" value="GO_Central"/>
</dbReference>
<dbReference type="FunFam" id="2.130.10.10:FF:003476">
    <property type="entry name" value="Uncharacterized protein"/>
    <property type="match status" value="1"/>
</dbReference>
<dbReference type="SUPFAM" id="SSF50978">
    <property type="entry name" value="WD40 repeat-like"/>
    <property type="match status" value="2"/>
</dbReference>
<feature type="transmembrane region" description="Helical" evidence="7">
    <location>
        <begin position="55"/>
        <end position="74"/>
    </location>
</feature>
<dbReference type="InterPro" id="IPR019775">
    <property type="entry name" value="WD40_repeat_CS"/>
</dbReference>
<reference evidence="10 11" key="1">
    <citation type="journal article" date="2006" name="Nature">
        <title>Global trends of whole-genome duplications revealed by the ciliate Paramecium tetraurelia.</title>
        <authorList>
            <consortium name="Genoscope"/>
            <person name="Aury J.-M."/>
            <person name="Jaillon O."/>
            <person name="Duret L."/>
            <person name="Noel B."/>
            <person name="Jubin C."/>
            <person name="Porcel B.M."/>
            <person name="Segurens B."/>
            <person name="Daubin V."/>
            <person name="Anthouard V."/>
            <person name="Aiach N."/>
            <person name="Arnaiz O."/>
            <person name="Billaut A."/>
            <person name="Beisson J."/>
            <person name="Blanc I."/>
            <person name="Bouhouche K."/>
            <person name="Camara F."/>
            <person name="Duharcourt S."/>
            <person name="Guigo R."/>
            <person name="Gogendeau D."/>
            <person name="Katinka M."/>
            <person name="Keller A.-M."/>
            <person name="Kissmehl R."/>
            <person name="Klotz C."/>
            <person name="Koll F."/>
            <person name="Le Moue A."/>
            <person name="Lepere C."/>
            <person name="Malinsky S."/>
            <person name="Nowacki M."/>
            <person name="Nowak J.K."/>
            <person name="Plattner H."/>
            <person name="Poulain J."/>
            <person name="Ruiz F."/>
            <person name="Serrano V."/>
            <person name="Zagulski M."/>
            <person name="Dessen P."/>
            <person name="Betermier M."/>
            <person name="Weissenbach J."/>
            <person name="Scarpelli C."/>
            <person name="Schachter V."/>
            <person name="Sperling L."/>
            <person name="Meyer E."/>
            <person name="Cohen J."/>
            <person name="Wincker P."/>
        </authorList>
    </citation>
    <scope>NUCLEOTIDE SEQUENCE [LARGE SCALE GENOMIC DNA]</scope>
    <source>
        <strain evidence="10 11">Stock d4-2</strain>
    </source>
</reference>
<dbReference type="Gene3D" id="1.20.920.10">
    <property type="entry name" value="Bromodomain-like"/>
    <property type="match status" value="1"/>
</dbReference>
<dbReference type="PROSITE" id="PS50294">
    <property type="entry name" value="WD_REPEATS_REGION"/>
    <property type="match status" value="2"/>
</dbReference>
<dbReference type="Proteomes" id="UP000000600">
    <property type="component" value="Unassembled WGS sequence"/>
</dbReference>
<dbReference type="InterPro" id="IPR001680">
    <property type="entry name" value="WD40_rpt"/>
</dbReference>
<dbReference type="InterPro" id="IPR001487">
    <property type="entry name" value="Bromodomain"/>
</dbReference>
<feature type="repeat" description="WD" evidence="5">
    <location>
        <begin position="497"/>
        <end position="538"/>
    </location>
</feature>
<dbReference type="GO" id="GO:0006357">
    <property type="term" value="P:regulation of transcription by RNA polymerase II"/>
    <property type="evidence" value="ECO:0000318"/>
    <property type="project" value="GO_Central"/>
</dbReference>
<keyword evidence="7" id="KW-0812">Transmembrane</keyword>
<dbReference type="SUPFAM" id="SSF47370">
    <property type="entry name" value="Bromodomain"/>
    <property type="match status" value="1"/>
</dbReference>
<evidence type="ECO:0000256" key="6">
    <source>
        <dbReference type="SAM" id="MobiDB-lite"/>
    </source>
</evidence>
<evidence type="ECO:0000256" key="4">
    <source>
        <dbReference type="PROSITE-ProRule" id="PRU00035"/>
    </source>
</evidence>
<dbReference type="PROSITE" id="PS00678">
    <property type="entry name" value="WD_REPEATS_1"/>
    <property type="match status" value="1"/>
</dbReference>
<dbReference type="FunFam" id="1.20.920.10:FF:000112">
    <property type="entry name" value="Bromodomain and WD repeat-containing DDB_G0285837"/>
    <property type="match status" value="1"/>
</dbReference>
<evidence type="ECO:0000313" key="10">
    <source>
        <dbReference type="EMBL" id="CAK70534.1"/>
    </source>
</evidence>
<dbReference type="PANTHER" id="PTHR16266">
    <property type="entry name" value="WD REPEAT DOMAIN 9"/>
    <property type="match status" value="1"/>
</dbReference>
<evidence type="ECO:0008006" key="12">
    <source>
        <dbReference type="Google" id="ProtNLM"/>
    </source>
</evidence>
<evidence type="ECO:0000256" key="7">
    <source>
        <dbReference type="SAM" id="Phobius"/>
    </source>
</evidence>
<dbReference type="PROSITE" id="PS50082">
    <property type="entry name" value="WD_REPEATS_2"/>
    <property type="match status" value="2"/>
</dbReference>
<feature type="domain" description="Bromo" evidence="8">
    <location>
        <begin position="1298"/>
        <end position="1368"/>
    </location>
</feature>
<feature type="region of interest" description="Disordered" evidence="6">
    <location>
        <begin position="888"/>
        <end position="958"/>
    </location>
</feature>
<protein>
    <recommendedName>
        <fullName evidence="12">Bromo domain-containing protein</fullName>
    </recommendedName>
</protein>
<feature type="repeat" description="WD" evidence="5">
    <location>
        <begin position="331"/>
        <end position="372"/>
    </location>
</feature>
<dbReference type="InterPro" id="IPR052060">
    <property type="entry name" value="Bromo_WD_repeat"/>
</dbReference>
<dbReference type="Pfam" id="PF00400">
    <property type="entry name" value="WD40"/>
    <property type="match status" value="2"/>
</dbReference>
<keyword evidence="3 4" id="KW-0103">Bromodomain</keyword>
<organism evidence="10 11">
    <name type="scientific">Paramecium tetraurelia</name>
    <dbReference type="NCBI Taxonomy" id="5888"/>
    <lineage>
        <taxon>Eukaryota</taxon>
        <taxon>Sar</taxon>
        <taxon>Alveolata</taxon>
        <taxon>Ciliophora</taxon>
        <taxon>Intramacronucleata</taxon>
        <taxon>Oligohymenophorea</taxon>
        <taxon>Peniculida</taxon>
        <taxon>Parameciidae</taxon>
        <taxon>Paramecium</taxon>
    </lineage>
</organism>
<accession>A0CIB7</accession>
<dbReference type="GeneID" id="5023716"/>
<keyword evidence="2" id="KW-0677">Repeat</keyword>
<dbReference type="STRING" id="5888.A0CIB7"/>
<dbReference type="eggNOG" id="KOG0644">
    <property type="taxonomic scope" value="Eukaryota"/>
</dbReference>
<dbReference type="CDD" id="cd05529">
    <property type="entry name" value="Bromo_WDR9_I_like"/>
    <property type="match status" value="1"/>
</dbReference>
<dbReference type="PANTHER" id="PTHR16266:SF17">
    <property type="entry name" value="BRWD3"/>
    <property type="match status" value="1"/>
</dbReference>
<dbReference type="InterPro" id="IPR002219">
    <property type="entry name" value="PKC_DAG/PE"/>
</dbReference>
<dbReference type="Pfam" id="PF00439">
    <property type="entry name" value="Bromodomain"/>
    <property type="match status" value="1"/>
</dbReference>
<keyword evidence="7" id="KW-0472">Membrane</keyword>
<evidence type="ECO:0000313" key="11">
    <source>
        <dbReference type="Proteomes" id="UP000000600"/>
    </source>
</evidence>
<dbReference type="PROSITE" id="PS50014">
    <property type="entry name" value="BROMODOMAIN_2"/>
    <property type="match status" value="1"/>
</dbReference>
<dbReference type="GO" id="GO:0007010">
    <property type="term" value="P:cytoskeleton organization"/>
    <property type="evidence" value="ECO:0000318"/>
    <property type="project" value="GO_Central"/>
</dbReference>
<keyword evidence="7" id="KW-1133">Transmembrane helix</keyword>
<sequence length="1407" mass="163533">MDLAPKMSENKKDKIRISCRIMGIEGFLNEIEEFGGENQKILANQLLFIKRQGNVLFFQFVFFLFLMEPFLFVFKPPTSMIKQLIKISYLKPLIFYTRIRYQFLQELCILGMQNSFEENQGKKLIEAQLISYYMRKLQKSTILESQQQRICAQMILNHLHELQCEKHLLEGLENFFHQKNGHKRGHILQANDLNLKNLISTKLSPSYESVIQKMLQQYIARETPEPKRQSRFESVRNKSQSLQQLNGGRVVRQDYKSPVEYMRKLKTCFGHALHPDNQDQEDPYIPVYNVIYDRQNMLCRLIRTGQLLLTGDDLGLIKIWSASNGLLLQSLKGHTMAINSMDISYCNKYLASCSNDGLVIVWDIQIGKPVAALKEAQDDPILVLVFYQCSSQNVNYLTVASEKGYVYIYDVQDLIKCNGSILGTQFNSKIKQSAIKHQADIIRLNVNYNKANKGKVNGILCMEFNKQGYLAMGTDQGEIIIFDKPENLSKAINKVEWREHSATVHLARWSKDGDQLLTASFDGSARLWKWQEGGIAANQHNRSQVLLKYKSTEGRRVGEIQCFAIAWSTKSTYALASFSKKLKKKGDEEKSKTQIQVYSTHENQVIHCMDQENLPQLKLDSHVVFLEAHPIFEEVALSADENGLIILWNVQKGVPLKVFHERGYHLKLPNLEVPLKDGCFSPNGMTFVVSTDFGSFSIYGFGVQEIFDQTPIEQFYVSDSEHPIIDESDGFRVMALDSDMEFCYVDRGSICNFYRMPYHYNFQNNFKTLFPYLISQDQQGKKSVNLQKPKLFTYIQMSKGIAIDNMKNEEMFQGYFAEMKQMEIKIIHEIKELMKIQDQVRIQKLEGDIIEVANQPIPERSPSNHNSKLIKKLEQKSGELIKRALIKEDEDSSPQVSQQAHQQAVITINESKKQSQRRKKVIESESEEEVSKQSNQNVKEDVQIEQSPLQTRSRRNQRSQQIRLIILNNHRQQNELRRNRSQVTEQCTRCRILMDNVVRCPECKSAYHQECSEIRLFLCELDFGTQKRICINCMAQFQRKKQAQTRQGDHLRDKYLTDDTNSPQIGDDVIFFTKGYEQYLQKCLQNLDLSELSIDSASKKTIVFPGDILTDQESANFVYCRIVNINYIFPVINTVFKRQTNQNTYILQVFELQTKDMTFKCFYSYDCDPYLILEESYASSVRQIRPYLNQQQISLQTDTDKDNGFGHQYQFIAQETPDNYLNASDWQVLKCKRISDETYQLRNQKSMIAYCHLNFWEIASMMHKSNKSIEIQGASLQSALTTNEAQQINRDINAMIKKQTKIAFFFSNEVDVQQYPEYLDYVPLMSYITLIQRRLENDFYRSKDQILNDVERIRRNAYIFNPPKSEVCDLADKLANLLHSIVNGDSLPQQVIAQVREIQTRKKRKLF</sequence>
<evidence type="ECO:0000256" key="3">
    <source>
        <dbReference type="ARBA" id="ARBA00023117"/>
    </source>
</evidence>